<dbReference type="InterPro" id="IPR036047">
    <property type="entry name" value="F-box-like_dom_sf"/>
</dbReference>
<dbReference type="Gene3D" id="3.80.10.10">
    <property type="entry name" value="Ribonuclease Inhibitor"/>
    <property type="match status" value="1"/>
</dbReference>
<accession>A0A9D4VH34</accession>
<dbReference type="SUPFAM" id="SSF52047">
    <property type="entry name" value="RNI-like"/>
    <property type="match status" value="1"/>
</dbReference>
<sequence>MENLPSPLVVEILTRLKDSSDLARCRAVSTTLNQASNEVRSLTLHCSMSRYLKSRSPETKHLVTPFKTVLKNLVHRSRDFESVSIGVDRSLGGISFDDVEDESDDLHLTEFNFILDWLPCLSRSIKSLSVSDFWVQSCWRRSKALSLISSTCYGLVQLVIRNAWLAVDGLCLMPTLTNLTLEFVRLDDEDLNMINTCFPNLTQLNLIGVGGFKEPSINLSRLQICQWSVSNAPLSLTICAPSLVDFHLKCIKPKLIFLDAPSLSNFNLSLENTDELVLKNCGNIQCLQLEVECLSLGFILSMFRRYHCIVVERLNLDFVRRTQIVIGVEVDQVEFGFDILLNYFPNIRYLSLGSGAWHAMESSFRSGSFENATGMKTLKELIAHIVVLEIEFTLAFIFSILDKCTQLGDISMLIHSDVDPCVAGNLISTCRSKFPGVRWRWGIWKEGIKDTWVSDGI</sequence>
<dbReference type="Proteomes" id="UP001058974">
    <property type="component" value="Chromosome 7"/>
</dbReference>
<dbReference type="EMBL" id="JAMSHJ010000007">
    <property type="protein sequence ID" value="KAI5383193.1"/>
    <property type="molecule type" value="Genomic_DNA"/>
</dbReference>
<dbReference type="InterPro" id="IPR044809">
    <property type="entry name" value="AUF1-like"/>
</dbReference>
<name>A0A9D4VH34_PEA</name>
<dbReference type="Pfam" id="PF12937">
    <property type="entry name" value="F-box-like"/>
    <property type="match status" value="1"/>
</dbReference>
<dbReference type="InterPro" id="IPR001810">
    <property type="entry name" value="F-box_dom"/>
</dbReference>
<keyword evidence="3" id="KW-1185">Reference proteome</keyword>
<evidence type="ECO:0000313" key="3">
    <source>
        <dbReference type="Proteomes" id="UP001058974"/>
    </source>
</evidence>
<dbReference type="Gramene" id="Psat07G0055500-T1">
    <property type="protein sequence ID" value="KAI5383193.1"/>
    <property type="gene ID" value="KIW84_070555"/>
</dbReference>
<feature type="domain" description="F-box" evidence="1">
    <location>
        <begin position="2"/>
        <end position="38"/>
    </location>
</feature>
<dbReference type="AlphaFoldDB" id="A0A9D4VH34"/>
<organism evidence="2 3">
    <name type="scientific">Pisum sativum</name>
    <name type="common">Garden pea</name>
    <name type="synonym">Lathyrus oleraceus</name>
    <dbReference type="NCBI Taxonomy" id="3888"/>
    <lineage>
        <taxon>Eukaryota</taxon>
        <taxon>Viridiplantae</taxon>
        <taxon>Streptophyta</taxon>
        <taxon>Embryophyta</taxon>
        <taxon>Tracheophyta</taxon>
        <taxon>Spermatophyta</taxon>
        <taxon>Magnoliopsida</taxon>
        <taxon>eudicotyledons</taxon>
        <taxon>Gunneridae</taxon>
        <taxon>Pentapetalae</taxon>
        <taxon>rosids</taxon>
        <taxon>fabids</taxon>
        <taxon>Fabales</taxon>
        <taxon>Fabaceae</taxon>
        <taxon>Papilionoideae</taxon>
        <taxon>50 kb inversion clade</taxon>
        <taxon>NPAAA clade</taxon>
        <taxon>Hologalegina</taxon>
        <taxon>IRL clade</taxon>
        <taxon>Fabeae</taxon>
        <taxon>Lathyrus</taxon>
    </lineage>
</organism>
<evidence type="ECO:0000313" key="2">
    <source>
        <dbReference type="EMBL" id="KAI5383193.1"/>
    </source>
</evidence>
<dbReference type="SUPFAM" id="SSF81383">
    <property type="entry name" value="F-box domain"/>
    <property type="match status" value="1"/>
</dbReference>
<reference evidence="2 3" key="1">
    <citation type="journal article" date="2022" name="Nat. Genet.">
        <title>Improved pea reference genome and pan-genome highlight genomic features and evolutionary characteristics.</title>
        <authorList>
            <person name="Yang T."/>
            <person name="Liu R."/>
            <person name="Luo Y."/>
            <person name="Hu S."/>
            <person name="Wang D."/>
            <person name="Wang C."/>
            <person name="Pandey M.K."/>
            <person name="Ge S."/>
            <person name="Xu Q."/>
            <person name="Li N."/>
            <person name="Li G."/>
            <person name="Huang Y."/>
            <person name="Saxena R.K."/>
            <person name="Ji Y."/>
            <person name="Li M."/>
            <person name="Yan X."/>
            <person name="He Y."/>
            <person name="Liu Y."/>
            <person name="Wang X."/>
            <person name="Xiang C."/>
            <person name="Varshney R.K."/>
            <person name="Ding H."/>
            <person name="Gao S."/>
            <person name="Zong X."/>
        </authorList>
    </citation>
    <scope>NUCLEOTIDE SEQUENCE [LARGE SCALE GENOMIC DNA]</scope>
    <source>
        <strain evidence="2 3">cv. Zhongwan 6</strain>
    </source>
</reference>
<evidence type="ECO:0000259" key="1">
    <source>
        <dbReference type="Pfam" id="PF12937"/>
    </source>
</evidence>
<gene>
    <name evidence="2" type="ORF">KIW84_070555</name>
</gene>
<protein>
    <recommendedName>
        <fullName evidence="1">F-box domain-containing protein</fullName>
    </recommendedName>
</protein>
<comment type="caution">
    <text evidence="2">The sequence shown here is derived from an EMBL/GenBank/DDBJ whole genome shotgun (WGS) entry which is preliminary data.</text>
</comment>
<dbReference type="InterPro" id="IPR032675">
    <property type="entry name" value="LRR_dom_sf"/>
</dbReference>
<dbReference type="OrthoDB" id="2242903at2759"/>
<dbReference type="PANTHER" id="PTHR31215">
    <property type="entry name" value="OS05G0510400 PROTEIN-RELATED"/>
    <property type="match status" value="1"/>
</dbReference>
<proteinExistence type="predicted"/>